<dbReference type="EMBL" id="BKBC01000044">
    <property type="protein sequence ID" value="GEQ22269.1"/>
    <property type="molecule type" value="Genomic_DNA"/>
</dbReference>
<reference evidence="1 2" key="1">
    <citation type="submission" date="2019-07" db="EMBL/GenBank/DDBJ databases">
        <title>Whole genome shotgun sequence of Clostridium butyricum NBRC 3858.</title>
        <authorList>
            <person name="Hosoyama A."/>
            <person name="Uohara A."/>
            <person name="Ohji S."/>
            <person name="Ichikawa N."/>
        </authorList>
    </citation>
    <scope>NUCLEOTIDE SEQUENCE [LARGE SCALE GENOMIC DNA]</scope>
    <source>
        <strain evidence="1 2">NBRC 3858</strain>
    </source>
</reference>
<sequence>MPKILNVNIVVPDNIGKDEILTIVGSITREGCIVTNATLQTNELRWINGDGFIKLK</sequence>
<accession>A0A512TPS5</accession>
<name>A0A512TPS5_CLOBU</name>
<comment type="caution">
    <text evidence="1">The sequence shown here is derived from an EMBL/GenBank/DDBJ whole genome shotgun (WGS) entry which is preliminary data.</text>
</comment>
<evidence type="ECO:0000313" key="1">
    <source>
        <dbReference type="EMBL" id="GEQ22269.1"/>
    </source>
</evidence>
<gene>
    <name evidence="1" type="ORF">CBU02nite_27750</name>
</gene>
<dbReference type="AlphaFoldDB" id="A0A512TPS5"/>
<protein>
    <submittedName>
        <fullName evidence="1">Uncharacterized protein</fullName>
    </submittedName>
</protein>
<proteinExistence type="predicted"/>
<evidence type="ECO:0000313" key="2">
    <source>
        <dbReference type="Proteomes" id="UP000321089"/>
    </source>
</evidence>
<organism evidence="1 2">
    <name type="scientific">Clostridium butyricum</name>
    <dbReference type="NCBI Taxonomy" id="1492"/>
    <lineage>
        <taxon>Bacteria</taxon>
        <taxon>Bacillati</taxon>
        <taxon>Bacillota</taxon>
        <taxon>Clostridia</taxon>
        <taxon>Eubacteriales</taxon>
        <taxon>Clostridiaceae</taxon>
        <taxon>Clostridium</taxon>
    </lineage>
</organism>
<dbReference type="GeneID" id="92944163"/>
<dbReference type="RefSeq" id="WP_162830846.1">
    <property type="nucleotide sequence ID" value="NZ_AP019716.1"/>
</dbReference>
<dbReference type="Proteomes" id="UP000321089">
    <property type="component" value="Unassembled WGS sequence"/>
</dbReference>